<keyword evidence="3" id="KW-0143">Chaperone</keyword>
<evidence type="ECO:0000313" key="7">
    <source>
        <dbReference type="EMBL" id="CAG5103802.1"/>
    </source>
</evidence>
<evidence type="ECO:0000313" key="8">
    <source>
        <dbReference type="Proteomes" id="UP001158576"/>
    </source>
</evidence>
<feature type="domain" description="Tubulin-folding cofactor D ARM repeats" evidence="6">
    <location>
        <begin position="226"/>
        <end position="451"/>
    </location>
</feature>
<dbReference type="InterPro" id="IPR033162">
    <property type="entry name" value="TBCD"/>
</dbReference>
<evidence type="ECO:0000256" key="4">
    <source>
        <dbReference type="PROSITE-ProRule" id="PRU00103"/>
    </source>
</evidence>
<reference evidence="7 8" key="1">
    <citation type="submission" date="2021-04" db="EMBL/GenBank/DDBJ databases">
        <authorList>
            <person name="Bliznina A."/>
        </authorList>
    </citation>
    <scope>NUCLEOTIDE SEQUENCE [LARGE SCALE GENOMIC DNA]</scope>
</reference>
<feature type="repeat" description="HEAT" evidence="4">
    <location>
        <begin position="291"/>
        <end position="327"/>
    </location>
</feature>
<dbReference type="PROSITE" id="PS50077">
    <property type="entry name" value="HEAT_REPEAT"/>
    <property type="match status" value="1"/>
</dbReference>
<dbReference type="InterPro" id="IPR058033">
    <property type="entry name" value="ARM_TBCD_2nd"/>
</dbReference>
<evidence type="ECO:0000256" key="2">
    <source>
        <dbReference type="ARBA" id="ARBA00015003"/>
    </source>
</evidence>
<dbReference type="EMBL" id="OU015566">
    <property type="protein sequence ID" value="CAG5103802.1"/>
    <property type="molecule type" value="Genomic_DNA"/>
</dbReference>
<evidence type="ECO:0000259" key="6">
    <source>
        <dbReference type="Pfam" id="PF25767"/>
    </source>
</evidence>
<name>A0ABN7SQ29_OIKDI</name>
<keyword evidence="8" id="KW-1185">Reference proteome</keyword>
<accession>A0ABN7SQ29</accession>
<evidence type="ECO:0000259" key="5">
    <source>
        <dbReference type="Pfam" id="PF12612"/>
    </source>
</evidence>
<dbReference type="InterPro" id="IPR016024">
    <property type="entry name" value="ARM-type_fold"/>
</dbReference>
<organism evidence="7 8">
    <name type="scientific">Oikopleura dioica</name>
    <name type="common">Tunicate</name>
    <dbReference type="NCBI Taxonomy" id="34765"/>
    <lineage>
        <taxon>Eukaryota</taxon>
        <taxon>Metazoa</taxon>
        <taxon>Chordata</taxon>
        <taxon>Tunicata</taxon>
        <taxon>Appendicularia</taxon>
        <taxon>Copelata</taxon>
        <taxon>Oikopleuridae</taxon>
        <taxon>Oikopleura</taxon>
    </lineage>
</organism>
<evidence type="ECO:0000256" key="1">
    <source>
        <dbReference type="ARBA" id="ARBA00006853"/>
    </source>
</evidence>
<sequence>MDEEGEFVNVDGYLLQARYVVYLMHTRKCKKVDKYFPHEVHHLRLILSHFDALKKFEKKFTKFVADAEYTREQSPDFTRKGIHDSYLVIVAWLSSLMRIPFSFEKISPGFRGKVIDICKEFITHTGTTGDMACMCLARYYSRSDSDLSDGHINEILENISSSIDDGEYAVKRVYTVVGSLKFLCYLYKVGPKEKLRSLNEQVFEVVQKVAEIYEGIYDEKLKDSTVQRFLSKLAGRIALTELKARQAKWKYNRGSRILGVQRVQALEDIQDVEIKEEEEEDNEISETVEAVLSLLINCLSDSSTMVRWNAAKHLGRVTERLDADNASIILGEIINLLDETNAEASWHGGCSALAEFSRRNMITQEHIEISITKIKEGLCYDKRRGEGSVGSNVRDAACYASWTFARGFHPAHLKDFIQDSVKTLITTACFDKEVSCRKAAQAALQENIGRLPLDFIPNALDLNQLLNFQTIAQLASAAQVGAQIAIDFPEYRAGIIEYLATNRAVHWELEVRQAAAKSIATTLNHPDCLNLFRKHLPQLLEQGLTKNNDFILHGAVMTLSTTFDFFISHEPDSMLKIQKILDNLIHSRHFSDPASFSYILRPSILDLLKVYAAESKKTQNYDKFVEWIDSIQDSVMKMGQLPDALVELGLRGLCQSITPAIEVLICALPEKEQVAICERLISQIISNKATILESARICACYLLKSYNVVKQSQIFELFHLVTEGVRLDAKKNPTRHYFVDLRAELMQYSLDILLQNPTQETLDKIGNTLVLSLDDYTRNQRGDIGSHVRLAALKGIQQLVDSFPQLKMETVLLLVGKTLQQGAEKILRVREEAAKTLIALQPHSKLHPDIEELFKIMISKNNGLGKFNQIWVSFWGAEKMFSLYSKLLKIKSFQRQILQGLIVSAGDLTQSLSQNAFKAANYFMDDCQEEELEEIFNQTSGKPVLKVLEEFLSREYFEDIEESKKLEKVFELCIKYTKAKDSQNAINAISCLNGLARMDVFYERAFARFRQLLYNKKPFIRYQTAEKLLQNYEILSITRDIPNSVTQTLRETDWVDDSKDIEFFKEMSKSIVDQFLQAA</sequence>
<dbReference type="Pfam" id="PF12612">
    <property type="entry name" value="TFCD_C"/>
    <property type="match status" value="1"/>
</dbReference>
<dbReference type="Gene3D" id="1.25.10.10">
    <property type="entry name" value="Leucine-rich Repeat Variant"/>
    <property type="match status" value="2"/>
</dbReference>
<dbReference type="InterPro" id="IPR021133">
    <property type="entry name" value="HEAT_type_2"/>
</dbReference>
<dbReference type="PANTHER" id="PTHR12658:SF0">
    <property type="entry name" value="TUBULIN-SPECIFIC CHAPERONE D"/>
    <property type="match status" value="1"/>
</dbReference>
<dbReference type="Proteomes" id="UP001158576">
    <property type="component" value="Chromosome 1"/>
</dbReference>
<feature type="domain" description="Tubulin-folding cofactor D C-terminal" evidence="5">
    <location>
        <begin position="814"/>
        <end position="979"/>
    </location>
</feature>
<dbReference type="Pfam" id="PF25767">
    <property type="entry name" value="ARM_TBCD_2nd"/>
    <property type="match status" value="1"/>
</dbReference>
<dbReference type="SUPFAM" id="SSF48371">
    <property type="entry name" value="ARM repeat"/>
    <property type="match status" value="2"/>
</dbReference>
<dbReference type="InterPro" id="IPR022577">
    <property type="entry name" value="TBCD_C"/>
</dbReference>
<evidence type="ECO:0000256" key="3">
    <source>
        <dbReference type="ARBA" id="ARBA00023186"/>
    </source>
</evidence>
<proteinExistence type="inferred from homology"/>
<comment type="similarity">
    <text evidence="1">Belongs to the TBCD family.</text>
</comment>
<dbReference type="InterPro" id="IPR011989">
    <property type="entry name" value="ARM-like"/>
</dbReference>
<dbReference type="PANTHER" id="PTHR12658">
    <property type="entry name" value="BETA-TUBULIN COFACTOR D"/>
    <property type="match status" value="1"/>
</dbReference>
<gene>
    <name evidence="7" type="ORF">OKIOD_LOCUS9708</name>
</gene>
<dbReference type="Pfam" id="PF23579">
    <property type="entry name" value="ARM_TBCD"/>
    <property type="match status" value="1"/>
</dbReference>
<protein>
    <recommendedName>
        <fullName evidence="2">Tubulin-specific chaperone D</fullName>
    </recommendedName>
</protein>